<keyword evidence="29" id="KW-0732">Signal</keyword>
<reference evidence="34" key="2">
    <citation type="submission" date="2015-02" db="UniProtKB">
        <authorList>
            <consortium name="EnsemblMetazoa"/>
        </authorList>
    </citation>
    <scope>IDENTIFICATION</scope>
</reference>
<dbReference type="Gene3D" id="2.30.29.30">
    <property type="entry name" value="Pleckstrin-homology domain (PH domain)/Phosphotyrosine-binding domain (PTB)"/>
    <property type="match status" value="1"/>
</dbReference>
<dbReference type="FunFam" id="2.40.160.120:FF:000001">
    <property type="entry name" value="Oxysterol-binding protein"/>
    <property type="match status" value="1"/>
</dbReference>
<evidence type="ECO:0000259" key="31">
    <source>
        <dbReference type="PROSITE" id="PS50003"/>
    </source>
</evidence>
<comment type="similarity">
    <text evidence="5">Belongs to the Cyclase 1 superfamily.</text>
</comment>
<dbReference type="InterPro" id="IPR011993">
    <property type="entry name" value="PH-like_dom_sf"/>
</dbReference>
<dbReference type="GO" id="GO:0005634">
    <property type="term" value="C:nucleus"/>
    <property type="evidence" value="ECO:0007669"/>
    <property type="project" value="UniProtKB-ARBA"/>
</dbReference>
<protein>
    <recommendedName>
        <fullName evidence="26">Oxysterol-binding protein</fullName>
    </recommendedName>
</protein>
<dbReference type="InterPro" id="IPR000648">
    <property type="entry name" value="Oxysterol-bd"/>
</dbReference>
<evidence type="ECO:0000256" key="28">
    <source>
        <dbReference type="SAM" id="MobiDB-lite"/>
    </source>
</evidence>
<evidence type="ECO:0000256" key="13">
    <source>
        <dbReference type="ARBA" id="ARBA00022723"/>
    </source>
</evidence>
<dbReference type="SUPFAM" id="SSF144000">
    <property type="entry name" value="Oxysterol-binding protein-like"/>
    <property type="match status" value="1"/>
</dbReference>
<dbReference type="InterPro" id="IPR018494">
    <property type="entry name" value="Oxysterol-bd_CS"/>
</dbReference>
<feature type="region of interest" description="Disordered" evidence="28">
    <location>
        <begin position="1158"/>
        <end position="1212"/>
    </location>
</feature>
<dbReference type="eggNOG" id="KOG3714">
    <property type="taxonomic scope" value="Eukaryota"/>
</dbReference>
<keyword evidence="21" id="KW-0472">Membrane</keyword>
<comment type="similarity">
    <text evidence="4">Belongs to the proteasome subunit S10 family.</text>
</comment>
<evidence type="ECO:0000256" key="18">
    <source>
        <dbReference type="ARBA" id="ARBA00023049"/>
    </source>
</evidence>
<sequence>MKMVGNFLLSILLFGVIYNVVEGKSFGNTNQDMRHDKEVRKAKDNQLFYWPDGIVPYVLDKSVSYSKKTIITGMNLWSMSTCLKFQEVNSTFNSPHLIFKRTNGCHSAIGRSSWQKGQVVSIGSGCDTRFTVAHEVGHAIGLYHEQSRPDRDDYVVVLDKNINVAEKYNFDIETDINSYGVPYDLTSLMHYDIDTFSANGKNTIVPKDIFKTFDVGQRQRLSYYDVKLVNLMYNCNVAKCAHIADSCKNGGYRSKTCRCSCPPRFFGDLCEETSEFTFSQPCKLNVTNPSEITTPKYPNNYPSDSKCIWLITAPHGKKVRLNFSHFDLEERQIKSGRCEWDYVEIREQDLYNGNKYCSKELLNSKITSSNNVAAVLFKSEFGSHTGFKLQIEFFLFWWYTALVYNMFGIHDDLTAKFKPCARQFKVHFFPIFLEGEGTLYRQTTYRKMETVFMLLIIQTCGAIKVYDLSHPINQQMPKYSNLPNMYNHSDFINSTHWLHQFYGLNTVNERNLDQVFYSLETVGTHLAAPVKHNKANWQLHEIAADRLVAPLVVVKTNEEQGVQIQHLKYWERKNGPIPKGSVVVMDSGWSTRWNTDVEYYLGINVHSQKPQFPGFDKTACEYLISRHVVGVGVDTMAVDGSEYFADQPCLSSFANDDIYTLHNLKNLRSVPECGTLIFVGVVNMFNLAGSPSRVMAVQFEDNIIDCSCADANSWTLFVFFLFSLTRRFVLVLLLTNMPLENLEEEGLAKNPNLELAQWKFLLTLDTHKNDLTLKNKLLDAIKRDGMAPFYEEVCKTHGWKADQGFLKRLKEKNGLELKKLDDTIEDAEKNLGEMEVREANLAKAEFLSKIGDKVMLDLGFRSGYLHGAIFTSPLIEEGGDWDRRNRLKVYQGVYCLAVRDFKGAANFFLDTVSTFTSYELMEYKTFVTYTVFVSMIALPRIDLRTKVIKGSEILEVLHNTPDVREYLFSLYNCQYAQFFKKLAYVEQLMRQDRLFAPHYRYYVREMRILAYTQLLESYRSLTLQYMADTFGVTIGFVDKELARYIAAGRLHCKIDKVGGIVETNRPDSKNYQYQATIKQGDILLNRIQKLSRKEKRKCKEARAPSSSGDRPSSPVASFAVRCSSSLRFHVAAMTTHLRHIATEPANLNQKIMTLVEKSPKLKHRSRSQLNVSDSDLSVDTASLSQESQTDRSPHRLSPGVSPSPKFPSSPLVESEVVTGLGKRGGRSARKIEWEILEGLKEGQRCEDHPVKHEGFLLKKRKWPLKGWHKRYFILDKGILKYAKNSNEMSRGKLHGSIDVGLSVISTKLRGCRIDIDADECIYHLKVKPQENFSEWVEQLRRHRLHRQHEISFGTRDKNKTLTPIEEKMALSPILNMCQADLVQSFGQPRTNRSPSCFNAAIQQEKVAAWLAESSGMEQINKDLSNIHQTIFQLNSTLEQLKQMMYSASDPSAELPGLCTPMNMKKERKRFVLRKKKVNKASSTEVTGNNKTAPVTEAVAESIPMLTGPVNIREMAHLSTSNPNLPTSEEKLRPHSLPEATELYVGGFAADLRNKEMKLREDFVCRAKDIYCNLRSTLRSLYGEQTRMRNAFDHGDDTLVNSTSTPTSHLVTNLKSSLAQVVQQNSDLRARLHRIHVESELSETSYTLDQLPKNLHRSVSYESSSVLSTSEYFDAVEYLGGQSDTSTEGSLTDEEDDGSFTSENSEAATEYAAPIQSDSDEMVLQTGRRTRLPSTQPDKGDFNLWNLLCKNIGKDLSKVCMPVTLNEPLNTLQRLCEELEYAELIDRAAEIDDPFEQMVYVAAFAVSGYGSLYYRASQKPFNPLLGETYENIREDKGFRFIAEQVSHHPPVSASYVESKNYVLWQDMRIKTTFWGKSMEIQPIGSVNLILTKTKSKYKWNKVTTCIHNLFSGQRWVDQYGELCITNGVANCKLVFVKSSYWSNKKHEVRGTITNKQGKIIHHLFGHWNEGLYCGVSPSARCIWRPGVMPEDYKLYYGFTQFAIELNELDRHVANFLPPTDTRFRPDQRLLEEGDVNRAEIMKSQLETAQRERKKKREEKETVFNPMWFKKCVNDNQEECWEYNGLYWQMRSTPGFANVPFPLNL</sequence>
<dbReference type="PROSITE" id="PS50250">
    <property type="entry name" value="PCI"/>
    <property type="match status" value="1"/>
</dbReference>
<dbReference type="eggNOG" id="KOG0687">
    <property type="taxonomic scope" value="Eukaryota"/>
</dbReference>
<dbReference type="EnsemblMetazoa" id="SMAR012232-RA">
    <property type="protein sequence ID" value="SMAR012232-PA"/>
    <property type="gene ID" value="SMAR012232"/>
</dbReference>
<feature type="active site" evidence="24">
    <location>
        <position position="135"/>
    </location>
</feature>
<dbReference type="InterPro" id="IPR035914">
    <property type="entry name" value="Sperma_CUB_dom_sf"/>
</dbReference>
<dbReference type="Proteomes" id="UP000014500">
    <property type="component" value="Unassembled WGS sequence"/>
</dbReference>
<dbReference type="PANTHER" id="PTHR10972:SF203">
    <property type="entry name" value="OXYSTEROL-BINDING PROTEIN HOMOLOG 3"/>
    <property type="match status" value="1"/>
</dbReference>
<dbReference type="SUPFAM" id="SSF49854">
    <property type="entry name" value="Spermadhesin, CUB domain"/>
    <property type="match status" value="1"/>
</dbReference>
<dbReference type="GO" id="GO:0005789">
    <property type="term" value="C:endoplasmic reticulum membrane"/>
    <property type="evidence" value="ECO:0007669"/>
    <property type="project" value="UniProtKB-SubCell"/>
</dbReference>
<dbReference type="PRINTS" id="PR00480">
    <property type="entry name" value="ASTACIN"/>
</dbReference>
<comment type="subcellular location">
    <subcellularLocation>
        <location evidence="1">Cell membrane</location>
    </subcellularLocation>
    <subcellularLocation>
        <location evidence="2">Cytoplasm</location>
        <location evidence="2">Cytosol</location>
    </subcellularLocation>
    <subcellularLocation>
        <location evidence="3">Endoplasmic reticulum membrane</location>
    </subcellularLocation>
</comment>
<dbReference type="Pfam" id="PF10602">
    <property type="entry name" value="RPN7"/>
    <property type="match status" value="2"/>
</dbReference>
<dbReference type="InterPro" id="IPR001849">
    <property type="entry name" value="PH_domain"/>
</dbReference>
<dbReference type="InterPro" id="IPR045135">
    <property type="entry name" value="Rpn7_N"/>
</dbReference>
<evidence type="ECO:0000256" key="6">
    <source>
        <dbReference type="ARBA" id="ARBA00008842"/>
    </source>
</evidence>
<feature type="signal peptide" evidence="29">
    <location>
        <begin position="1"/>
        <end position="23"/>
    </location>
</feature>
<evidence type="ECO:0000256" key="17">
    <source>
        <dbReference type="ARBA" id="ARBA00022942"/>
    </source>
</evidence>
<keyword evidence="17" id="KW-0647">Proteasome</keyword>
<dbReference type="PROSITE" id="PS01180">
    <property type="entry name" value="CUB"/>
    <property type="match status" value="1"/>
</dbReference>
<evidence type="ECO:0000256" key="26">
    <source>
        <dbReference type="RuleBase" id="RU003845"/>
    </source>
</evidence>
<dbReference type="Gene3D" id="3.50.30.50">
    <property type="entry name" value="Putative cyclase"/>
    <property type="match status" value="1"/>
</dbReference>
<dbReference type="InterPro" id="IPR036390">
    <property type="entry name" value="WH_DNA-bd_sf"/>
</dbReference>
<evidence type="ECO:0000256" key="20">
    <source>
        <dbReference type="ARBA" id="ARBA00023121"/>
    </source>
</evidence>
<keyword evidence="12 24" id="KW-0645">Protease</keyword>
<dbReference type="SMART" id="SM00235">
    <property type="entry name" value="ZnMc"/>
    <property type="match status" value="1"/>
</dbReference>
<comment type="cofactor">
    <cofactor evidence="24">
        <name>Zn(2+)</name>
        <dbReference type="ChEBI" id="CHEBI:29105"/>
    </cofactor>
    <text evidence="24">Binds 1 zinc ion per subunit.</text>
</comment>
<proteinExistence type="inferred from homology"/>
<dbReference type="InterPro" id="IPR001506">
    <property type="entry name" value="Peptidase_M12A"/>
</dbReference>
<keyword evidence="16 24" id="KW-0862">Zinc</keyword>
<dbReference type="Gene3D" id="2.60.120.290">
    <property type="entry name" value="Spermadhesin, CUB domain"/>
    <property type="match status" value="1"/>
</dbReference>
<dbReference type="SUPFAM" id="SSF46785">
    <property type="entry name" value="Winged helix' DNA-binding domain"/>
    <property type="match status" value="1"/>
</dbReference>
<keyword evidence="27" id="KW-0175">Coiled coil</keyword>
<dbReference type="InterPro" id="IPR049549">
    <property type="entry name" value="RPN7_PSMD6_C"/>
</dbReference>
<dbReference type="Pfam" id="PF04199">
    <property type="entry name" value="Cyclase"/>
    <property type="match status" value="1"/>
</dbReference>
<dbReference type="Pfam" id="PF21154">
    <property type="entry name" value="RPN7_PSMD6_C"/>
    <property type="match status" value="1"/>
</dbReference>
<keyword evidence="7 26" id="KW-0813">Transport</keyword>
<dbReference type="PROSITE" id="PS50003">
    <property type="entry name" value="PH_DOMAIN"/>
    <property type="match status" value="1"/>
</dbReference>
<dbReference type="PROSITE" id="PS51864">
    <property type="entry name" value="ASTACIN"/>
    <property type="match status" value="1"/>
</dbReference>
<dbReference type="Pfam" id="PF15409">
    <property type="entry name" value="PH_8"/>
    <property type="match status" value="1"/>
</dbReference>
<dbReference type="SMART" id="SM00042">
    <property type="entry name" value="CUB"/>
    <property type="match status" value="1"/>
</dbReference>
<dbReference type="FunFam" id="1.25.40.570:FF:000005">
    <property type="entry name" value="26S proteasome regulatory subunit N7"/>
    <property type="match status" value="1"/>
</dbReference>
<dbReference type="STRING" id="126957.T1JEI6"/>
<keyword evidence="14 24" id="KW-0378">Hydrolase</keyword>
<dbReference type="CDD" id="cd04280">
    <property type="entry name" value="ZnMc_astacin_like"/>
    <property type="match status" value="1"/>
</dbReference>
<dbReference type="GO" id="GO:0097038">
    <property type="term" value="C:perinuclear endoplasmic reticulum"/>
    <property type="evidence" value="ECO:0007669"/>
    <property type="project" value="TreeGrafter"/>
</dbReference>
<dbReference type="FunFam" id="2.30.29.30:FF:000011">
    <property type="entry name" value="Oxysterol-binding protein"/>
    <property type="match status" value="1"/>
</dbReference>
<feature type="chain" id="PRO_5004580247" description="Oxysterol-binding protein" evidence="29">
    <location>
        <begin position="24"/>
        <end position="2103"/>
    </location>
</feature>
<dbReference type="Gene3D" id="3.40.390.10">
    <property type="entry name" value="Collagenase (Catalytic Domain)"/>
    <property type="match status" value="1"/>
</dbReference>
<evidence type="ECO:0000256" key="3">
    <source>
        <dbReference type="ARBA" id="ARBA00004586"/>
    </source>
</evidence>
<dbReference type="SMART" id="SM00088">
    <property type="entry name" value="PINT"/>
    <property type="match status" value="1"/>
</dbReference>
<dbReference type="GO" id="GO:0004061">
    <property type="term" value="F:arylformamidase activity"/>
    <property type="evidence" value="ECO:0007669"/>
    <property type="project" value="InterPro"/>
</dbReference>
<keyword evidence="18 24" id="KW-0482">Metalloprotease</keyword>
<keyword evidence="8" id="KW-1003">Cell membrane</keyword>
<feature type="region of interest" description="Disordered" evidence="28">
    <location>
        <begin position="1682"/>
        <end position="1707"/>
    </location>
</feature>
<dbReference type="SUPFAM" id="SSF55486">
    <property type="entry name" value="Metalloproteases ('zincins'), catalytic domain"/>
    <property type="match status" value="1"/>
</dbReference>
<feature type="region of interest" description="Disordered" evidence="28">
    <location>
        <begin position="1093"/>
        <end position="1115"/>
    </location>
</feature>
<dbReference type="Pfam" id="PF01237">
    <property type="entry name" value="Oxysterol_BP"/>
    <property type="match status" value="1"/>
</dbReference>
<name>T1JEI6_STRMM</name>
<dbReference type="HOGENOM" id="CLU_232363_0_0_1"/>
<evidence type="ECO:0000256" key="24">
    <source>
        <dbReference type="PROSITE-ProRule" id="PRU01211"/>
    </source>
</evidence>
<evidence type="ECO:0000256" key="23">
    <source>
        <dbReference type="PROSITE-ProRule" id="PRU00059"/>
    </source>
</evidence>
<dbReference type="GO" id="GO:0005829">
    <property type="term" value="C:cytosol"/>
    <property type="evidence" value="ECO:0007669"/>
    <property type="project" value="UniProtKB-SubCell"/>
</dbReference>
<dbReference type="GO" id="GO:0006508">
    <property type="term" value="P:proteolysis"/>
    <property type="evidence" value="ECO:0007669"/>
    <property type="project" value="UniProtKB-KW"/>
</dbReference>
<comment type="caution">
    <text evidence="23">Lacks conserved residue(s) required for the propagation of feature annotation.</text>
</comment>
<evidence type="ECO:0000256" key="5">
    <source>
        <dbReference type="ARBA" id="ARBA00007865"/>
    </source>
</evidence>
<evidence type="ECO:0000256" key="22">
    <source>
        <dbReference type="ARBA" id="ARBA00023157"/>
    </source>
</evidence>
<dbReference type="InterPro" id="IPR041680">
    <property type="entry name" value="PH_8"/>
</dbReference>
<dbReference type="InterPro" id="IPR000859">
    <property type="entry name" value="CUB_dom"/>
</dbReference>
<reference evidence="35" key="1">
    <citation type="submission" date="2011-05" db="EMBL/GenBank/DDBJ databases">
        <authorList>
            <person name="Richards S.R."/>
            <person name="Qu J."/>
            <person name="Jiang H."/>
            <person name="Jhangiani S.N."/>
            <person name="Agravi P."/>
            <person name="Goodspeed R."/>
            <person name="Gross S."/>
            <person name="Mandapat C."/>
            <person name="Jackson L."/>
            <person name="Mathew T."/>
            <person name="Pu L."/>
            <person name="Thornton R."/>
            <person name="Saada N."/>
            <person name="Wilczek-Boney K.B."/>
            <person name="Lee S."/>
            <person name="Kovar C."/>
            <person name="Wu Y."/>
            <person name="Scherer S.E."/>
            <person name="Worley K.C."/>
            <person name="Muzny D.M."/>
            <person name="Gibbs R."/>
        </authorList>
    </citation>
    <scope>NUCLEOTIDE SEQUENCE</scope>
    <source>
        <strain evidence="35">Brora</strain>
    </source>
</reference>
<feature type="binding site" evidence="24">
    <location>
        <position position="134"/>
    </location>
    <ligand>
        <name>Zn(2+)</name>
        <dbReference type="ChEBI" id="CHEBI:29105"/>
        <note>catalytic</note>
    </ligand>
</feature>
<evidence type="ECO:0000256" key="4">
    <source>
        <dbReference type="ARBA" id="ARBA00005717"/>
    </source>
</evidence>
<keyword evidence="10" id="KW-0245">EGF-like domain</keyword>
<feature type="binding site" evidence="24">
    <location>
        <position position="138"/>
    </location>
    <ligand>
        <name>Zn(2+)</name>
        <dbReference type="ChEBI" id="CHEBI:29105"/>
        <note>catalytic</note>
    </ligand>
</feature>
<evidence type="ECO:0000256" key="19">
    <source>
        <dbReference type="ARBA" id="ARBA00023055"/>
    </source>
</evidence>
<dbReference type="InterPro" id="IPR024079">
    <property type="entry name" value="MetalloPept_cat_dom_sf"/>
</dbReference>
<evidence type="ECO:0000256" key="29">
    <source>
        <dbReference type="SAM" id="SignalP"/>
    </source>
</evidence>
<feature type="domain" description="CUB" evidence="30">
    <location>
        <begin position="270"/>
        <end position="394"/>
    </location>
</feature>
<keyword evidence="15" id="KW-0256">Endoplasmic reticulum</keyword>
<keyword evidence="11" id="KW-0597">Phosphoprotein</keyword>
<dbReference type="Pfam" id="PF01400">
    <property type="entry name" value="Astacin"/>
    <property type="match status" value="1"/>
</dbReference>
<evidence type="ECO:0000256" key="9">
    <source>
        <dbReference type="ARBA" id="ARBA00022490"/>
    </source>
</evidence>
<dbReference type="SUPFAM" id="SSF50729">
    <property type="entry name" value="PH domain-like"/>
    <property type="match status" value="1"/>
</dbReference>
<feature type="domain" description="Peptidase M12A" evidence="33">
    <location>
        <begin position="45"/>
        <end position="236"/>
    </location>
</feature>
<evidence type="ECO:0000256" key="12">
    <source>
        <dbReference type="ARBA" id="ARBA00022670"/>
    </source>
</evidence>
<evidence type="ECO:0000256" key="16">
    <source>
        <dbReference type="ARBA" id="ARBA00022833"/>
    </source>
</evidence>
<dbReference type="Gene3D" id="3.30.70.3490">
    <property type="match status" value="1"/>
</dbReference>
<dbReference type="InterPro" id="IPR037239">
    <property type="entry name" value="OSBP_sf"/>
</dbReference>
<comment type="similarity">
    <text evidence="6 25">Belongs to the OSBP family.</text>
</comment>
<dbReference type="InterPro" id="IPR000717">
    <property type="entry name" value="PCI_dom"/>
</dbReference>
<dbReference type="GO" id="GO:0015485">
    <property type="term" value="F:cholesterol binding"/>
    <property type="evidence" value="ECO:0007669"/>
    <property type="project" value="TreeGrafter"/>
</dbReference>
<dbReference type="eggNOG" id="KOG1737">
    <property type="taxonomic scope" value="Eukaryota"/>
</dbReference>
<dbReference type="Pfam" id="PF01399">
    <property type="entry name" value="PCI"/>
    <property type="match status" value="1"/>
</dbReference>
<keyword evidence="9" id="KW-0963">Cytoplasm</keyword>
<feature type="domain" description="PH" evidence="31">
    <location>
        <begin position="1249"/>
        <end position="1344"/>
    </location>
</feature>
<evidence type="ECO:0000256" key="10">
    <source>
        <dbReference type="ARBA" id="ARBA00022536"/>
    </source>
</evidence>
<feature type="binding site" evidence="24">
    <location>
        <position position="144"/>
    </location>
    <ligand>
        <name>Zn(2+)</name>
        <dbReference type="ChEBI" id="CHEBI:29105"/>
        <note>catalytic</note>
    </ligand>
</feature>
<dbReference type="InterPro" id="IPR037175">
    <property type="entry name" value="KFase_sf"/>
</dbReference>
<dbReference type="CDD" id="cd00041">
    <property type="entry name" value="CUB"/>
    <property type="match status" value="1"/>
</dbReference>
<dbReference type="SMART" id="SM00233">
    <property type="entry name" value="PH"/>
    <property type="match status" value="1"/>
</dbReference>
<evidence type="ECO:0000313" key="34">
    <source>
        <dbReference type="EnsemblMetazoa" id="SMAR012232-PA"/>
    </source>
</evidence>
<dbReference type="GO" id="GO:0000502">
    <property type="term" value="C:proteasome complex"/>
    <property type="evidence" value="ECO:0007669"/>
    <property type="project" value="UniProtKB-KW"/>
</dbReference>
<dbReference type="PROSITE" id="PS00022">
    <property type="entry name" value="EGF_1"/>
    <property type="match status" value="1"/>
</dbReference>
<accession>T1JEI6</accession>
<dbReference type="EMBL" id="JH432122">
    <property type="status" value="NOT_ANNOTATED_CDS"/>
    <property type="molecule type" value="Genomic_DNA"/>
</dbReference>
<evidence type="ECO:0000256" key="8">
    <source>
        <dbReference type="ARBA" id="ARBA00022475"/>
    </source>
</evidence>
<evidence type="ECO:0000259" key="32">
    <source>
        <dbReference type="PROSITE" id="PS50250"/>
    </source>
</evidence>
<evidence type="ECO:0000256" key="14">
    <source>
        <dbReference type="ARBA" id="ARBA00022801"/>
    </source>
</evidence>
<evidence type="ECO:0000256" key="15">
    <source>
        <dbReference type="ARBA" id="ARBA00022824"/>
    </source>
</evidence>
<dbReference type="PANTHER" id="PTHR10972">
    <property type="entry name" value="OXYSTEROL-BINDING PROTEIN-RELATED"/>
    <property type="match status" value="1"/>
</dbReference>
<evidence type="ECO:0000256" key="2">
    <source>
        <dbReference type="ARBA" id="ARBA00004514"/>
    </source>
</evidence>
<feature type="compositionally biased region" description="Polar residues" evidence="28">
    <location>
        <begin position="1167"/>
        <end position="1187"/>
    </location>
</feature>
<keyword evidence="13 24" id="KW-0479">Metal-binding</keyword>
<evidence type="ECO:0000256" key="1">
    <source>
        <dbReference type="ARBA" id="ARBA00004236"/>
    </source>
</evidence>
<dbReference type="Gene3D" id="1.25.40.570">
    <property type="match status" value="1"/>
</dbReference>
<dbReference type="PROSITE" id="PS01013">
    <property type="entry name" value="OSBP"/>
    <property type="match status" value="1"/>
</dbReference>
<dbReference type="InterPro" id="IPR000742">
    <property type="entry name" value="EGF"/>
</dbReference>
<keyword evidence="22" id="KW-1015">Disulfide bond</keyword>
<dbReference type="GO" id="GO:0005886">
    <property type="term" value="C:plasma membrane"/>
    <property type="evidence" value="ECO:0007669"/>
    <property type="project" value="UniProtKB-SubCell"/>
</dbReference>
<dbReference type="InterPro" id="IPR006026">
    <property type="entry name" value="Peptidase_Metallo"/>
</dbReference>
<evidence type="ECO:0000313" key="35">
    <source>
        <dbReference type="Proteomes" id="UP000014500"/>
    </source>
</evidence>
<evidence type="ECO:0000256" key="25">
    <source>
        <dbReference type="RuleBase" id="RU003844"/>
    </source>
</evidence>
<dbReference type="Pfam" id="PF00431">
    <property type="entry name" value="CUB"/>
    <property type="match status" value="1"/>
</dbReference>
<dbReference type="GO" id="GO:0008270">
    <property type="term" value="F:zinc ion binding"/>
    <property type="evidence" value="ECO:0007669"/>
    <property type="project" value="UniProtKB-UniRule"/>
</dbReference>
<evidence type="ECO:0000256" key="21">
    <source>
        <dbReference type="ARBA" id="ARBA00023136"/>
    </source>
</evidence>
<evidence type="ECO:0000259" key="33">
    <source>
        <dbReference type="PROSITE" id="PS51864"/>
    </source>
</evidence>
<dbReference type="GO" id="GO:0120015">
    <property type="term" value="F:sterol transfer activity"/>
    <property type="evidence" value="ECO:0007669"/>
    <property type="project" value="UniProtKB-ARBA"/>
</dbReference>
<evidence type="ECO:0000259" key="30">
    <source>
        <dbReference type="PROSITE" id="PS01180"/>
    </source>
</evidence>
<dbReference type="GO" id="GO:0019441">
    <property type="term" value="P:L-tryptophan catabolic process to kynurenine"/>
    <property type="evidence" value="ECO:0007669"/>
    <property type="project" value="InterPro"/>
</dbReference>
<feature type="coiled-coil region" evidence="27">
    <location>
        <begin position="810"/>
        <end position="844"/>
    </location>
</feature>
<keyword evidence="20" id="KW-0446">Lipid-binding</keyword>
<keyword evidence="35" id="KW-1185">Reference proteome</keyword>
<evidence type="ECO:0000256" key="7">
    <source>
        <dbReference type="ARBA" id="ARBA00022448"/>
    </source>
</evidence>
<organism evidence="34 35">
    <name type="scientific">Strigamia maritima</name>
    <name type="common">European centipede</name>
    <name type="synonym">Geophilus maritimus</name>
    <dbReference type="NCBI Taxonomy" id="126957"/>
    <lineage>
        <taxon>Eukaryota</taxon>
        <taxon>Metazoa</taxon>
        <taxon>Ecdysozoa</taxon>
        <taxon>Arthropoda</taxon>
        <taxon>Myriapoda</taxon>
        <taxon>Chilopoda</taxon>
        <taxon>Pleurostigmophora</taxon>
        <taxon>Geophilomorpha</taxon>
        <taxon>Linotaeniidae</taxon>
        <taxon>Strigamia</taxon>
    </lineage>
</organism>
<dbReference type="InterPro" id="IPR034035">
    <property type="entry name" value="Astacin-like_dom"/>
</dbReference>
<dbReference type="InterPro" id="IPR007325">
    <property type="entry name" value="KFase/CYL"/>
</dbReference>
<dbReference type="GO" id="GO:0004222">
    <property type="term" value="F:metalloendopeptidase activity"/>
    <property type="evidence" value="ECO:0007669"/>
    <property type="project" value="UniProtKB-UniRule"/>
</dbReference>
<dbReference type="CDD" id="cd13287">
    <property type="entry name" value="PH_ORP3_ORP6_ORP7"/>
    <property type="match status" value="1"/>
</dbReference>
<dbReference type="SUPFAM" id="SSF102198">
    <property type="entry name" value="Putative cyclase"/>
    <property type="match status" value="1"/>
</dbReference>
<dbReference type="GO" id="GO:0006699">
    <property type="term" value="P:bile acid biosynthetic process"/>
    <property type="evidence" value="ECO:0007669"/>
    <property type="project" value="UniProtKB-ARBA"/>
</dbReference>
<dbReference type="Gene3D" id="2.40.160.120">
    <property type="match status" value="1"/>
</dbReference>
<evidence type="ECO:0000256" key="27">
    <source>
        <dbReference type="SAM" id="Coils"/>
    </source>
</evidence>
<feature type="domain" description="PCI" evidence="32">
    <location>
        <begin position="900"/>
        <end position="1068"/>
    </location>
</feature>
<keyword evidence="19 26" id="KW-0445">Lipid transport</keyword>
<evidence type="ECO:0000256" key="11">
    <source>
        <dbReference type="ARBA" id="ARBA00022553"/>
    </source>
</evidence>